<reference evidence="1 2" key="1">
    <citation type="submission" date="2014-04" db="EMBL/GenBank/DDBJ databases">
        <title>Evolutionary Origins and Diversification of the Mycorrhizal Mutualists.</title>
        <authorList>
            <consortium name="DOE Joint Genome Institute"/>
            <consortium name="Mycorrhizal Genomics Consortium"/>
            <person name="Kohler A."/>
            <person name="Kuo A."/>
            <person name="Nagy L.G."/>
            <person name="Floudas D."/>
            <person name="Copeland A."/>
            <person name="Barry K.W."/>
            <person name="Cichocki N."/>
            <person name="Veneault-Fourrey C."/>
            <person name="LaButti K."/>
            <person name="Lindquist E.A."/>
            <person name="Lipzen A."/>
            <person name="Lundell T."/>
            <person name="Morin E."/>
            <person name="Murat C."/>
            <person name="Riley R."/>
            <person name="Ohm R."/>
            <person name="Sun H."/>
            <person name="Tunlid A."/>
            <person name="Henrissat B."/>
            <person name="Grigoriev I.V."/>
            <person name="Hibbett D.S."/>
            <person name="Martin F."/>
        </authorList>
    </citation>
    <scope>NUCLEOTIDE SEQUENCE [LARGE SCALE GENOMIC DNA]</scope>
    <source>
        <strain evidence="1 2">Koide BX008</strain>
    </source>
</reference>
<dbReference type="AlphaFoldDB" id="A0A0C2SWX1"/>
<gene>
    <name evidence="1" type="ORF">M378DRAFT_993340</name>
</gene>
<evidence type="ECO:0000313" key="2">
    <source>
        <dbReference type="Proteomes" id="UP000054549"/>
    </source>
</evidence>
<dbReference type="Proteomes" id="UP000054549">
    <property type="component" value="Unassembled WGS sequence"/>
</dbReference>
<protein>
    <submittedName>
        <fullName evidence="1">Uncharacterized protein</fullName>
    </submittedName>
</protein>
<accession>A0A0C2SWX1</accession>
<dbReference type="InParanoid" id="A0A0C2SWX1"/>
<name>A0A0C2SWX1_AMAMK</name>
<dbReference type="EMBL" id="KN818230">
    <property type="protein sequence ID" value="KIL67970.1"/>
    <property type="molecule type" value="Genomic_DNA"/>
</dbReference>
<sequence>MGQCYPYADDQVRDFLTTPQNERQAHLHAITFLLAIFEHTEATLQSDSFHTKTEYSDVAASFRQYMITSKYPNQRQMFLDTVVTKARKYSNESQSRAAGSIIDFFILGDSGEKIIDRMHSARISLDSLLEAKHPSADHGPILLVAWDEAHSLISPHSSWSHLTALHRVLSVHPTLFSIFVLNAPFWHHWPGYEKHPHIYRSFLDIVIGGP</sequence>
<dbReference type="HOGENOM" id="CLU_1309818_0_0_1"/>
<evidence type="ECO:0000313" key="1">
    <source>
        <dbReference type="EMBL" id="KIL67970.1"/>
    </source>
</evidence>
<proteinExistence type="predicted"/>
<keyword evidence="2" id="KW-1185">Reference proteome</keyword>
<organism evidence="1 2">
    <name type="scientific">Amanita muscaria (strain Koide BX008)</name>
    <dbReference type="NCBI Taxonomy" id="946122"/>
    <lineage>
        <taxon>Eukaryota</taxon>
        <taxon>Fungi</taxon>
        <taxon>Dikarya</taxon>
        <taxon>Basidiomycota</taxon>
        <taxon>Agaricomycotina</taxon>
        <taxon>Agaricomycetes</taxon>
        <taxon>Agaricomycetidae</taxon>
        <taxon>Agaricales</taxon>
        <taxon>Pluteineae</taxon>
        <taxon>Amanitaceae</taxon>
        <taxon>Amanita</taxon>
    </lineage>
</organism>